<reference evidence="1" key="1">
    <citation type="submission" date="2023-07" db="EMBL/GenBank/DDBJ databases">
        <title>Black Yeasts Isolated from many extreme environments.</title>
        <authorList>
            <person name="Coleine C."/>
            <person name="Stajich J.E."/>
            <person name="Selbmann L."/>
        </authorList>
    </citation>
    <scope>NUCLEOTIDE SEQUENCE</scope>
    <source>
        <strain evidence="1">CCFEE 5714</strain>
    </source>
</reference>
<dbReference type="Proteomes" id="UP001281147">
    <property type="component" value="Unassembled WGS sequence"/>
</dbReference>
<name>A0ACC3MHY7_9PEZI</name>
<accession>A0ACC3MHY7</accession>
<proteinExistence type="predicted"/>
<keyword evidence="2" id="KW-1185">Reference proteome</keyword>
<sequence length="120" mass="13482">MVPAVRSSKESGSRRSLKKALDEGITRFEATEEAEEKWLQETRDKWYIALYSKANGWYNGANTPGKKIEPYNHTGGMVLYPKHLDASLKNDDQGLECCEIEGMIALFVSWVRASALAQQA</sequence>
<dbReference type="EMBL" id="JAUTXU010000268">
    <property type="protein sequence ID" value="KAK3691303.1"/>
    <property type="molecule type" value="Genomic_DNA"/>
</dbReference>
<organism evidence="1 2">
    <name type="scientific">Vermiconidia calcicola</name>
    <dbReference type="NCBI Taxonomy" id="1690605"/>
    <lineage>
        <taxon>Eukaryota</taxon>
        <taxon>Fungi</taxon>
        <taxon>Dikarya</taxon>
        <taxon>Ascomycota</taxon>
        <taxon>Pezizomycotina</taxon>
        <taxon>Dothideomycetes</taxon>
        <taxon>Dothideomycetidae</taxon>
        <taxon>Mycosphaerellales</taxon>
        <taxon>Extremaceae</taxon>
        <taxon>Vermiconidia</taxon>
    </lineage>
</organism>
<protein>
    <submittedName>
        <fullName evidence="1">Uncharacterized protein</fullName>
    </submittedName>
</protein>
<comment type="caution">
    <text evidence="1">The sequence shown here is derived from an EMBL/GenBank/DDBJ whole genome shotgun (WGS) entry which is preliminary data.</text>
</comment>
<gene>
    <name evidence="1" type="ORF">LTR37_018709</name>
</gene>
<evidence type="ECO:0000313" key="1">
    <source>
        <dbReference type="EMBL" id="KAK3691303.1"/>
    </source>
</evidence>
<evidence type="ECO:0000313" key="2">
    <source>
        <dbReference type="Proteomes" id="UP001281147"/>
    </source>
</evidence>